<proteinExistence type="predicted"/>
<dbReference type="Proteomes" id="UP001162483">
    <property type="component" value="Unassembled WGS sequence"/>
</dbReference>
<keyword evidence="3" id="KW-1185">Reference proteome</keyword>
<reference evidence="2" key="1">
    <citation type="submission" date="2023-05" db="EMBL/GenBank/DDBJ databases">
        <authorList>
            <person name="Stuckert A."/>
        </authorList>
    </citation>
    <scope>NUCLEOTIDE SEQUENCE</scope>
</reference>
<protein>
    <submittedName>
        <fullName evidence="2">Uncharacterized protein</fullName>
    </submittedName>
</protein>
<gene>
    <name evidence="2" type="ORF">SPARVUS_LOCUS16362672</name>
</gene>
<name>A0ABN9HPZ1_9NEOB</name>
<sequence>MESGGLHPGRREVSALESGGSQTSCVLVASCVPYFGKSLQETDGNRCTSQKAEYGLMVDTPAWEAFFFMELFLLNKLGQKGP</sequence>
<organism evidence="2 3">
    <name type="scientific">Staurois parvus</name>
    <dbReference type="NCBI Taxonomy" id="386267"/>
    <lineage>
        <taxon>Eukaryota</taxon>
        <taxon>Metazoa</taxon>
        <taxon>Chordata</taxon>
        <taxon>Craniata</taxon>
        <taxon>Vertebrata</taxon>
        <taxon>Euteleostomi</taxon>
        <taxon>Amphibia</taxon>
        <taxon>Batrachia</taxon>
        <taxon>Anura</taxon>
        <taxon>Neobatrachia</taxon>
        <taxon>Ranoidea</taxon>
        <taxon>Ranidae</taxon>
        <taxon>Staurois</taxon>
    </lineage>
</organism>
<evidence type="ECO:0000313" key="3">
    <source>
        <dbReference type="Proteomes" id="UP001162483"/>
    </source>
</evidence>
<evidence type="ECO:0000313" key="2">
    <source>
        <dbReference type="EMBL" id="CAI9622928.1"/>
    </source>
</evidence>
<dbReference type="EMBL" id="CATNWA010021493">
    <property type="protein sequence ID" value="CAI9622928.1"/>
    <property type="molecule type" value="Genomic_DNA"/>
</dbReference>
<comment type="caution">
    <text evidence="2">The sequence shown here is derived from an EMBL/GenBank/DDBJ whole genome shotgun (WGS) entry which is preliminary data.</text>
</comment>
<feature type="region of interest" description="Disordered" evidence="1">
    <location>
        <begin position="1"/>
        <end position="21"/>
    </location>
</feature>
<accession>A0ABN9HPZ1</accession>
<evidence type="ECO:0000256" key="1">
    <source>
        <dbReference type="SAM" id="MobiDB-lite"/>
    </source>
</evidence>